<dbReference type="Proteomes" id="UP000064912">
    <property type="component" value="Chromosome"/>
</dbReference>
<dbReference type="SUPFAM" id="SSF75304">
    <property type="entry name" value="Amidase signature (AS) enzymes"/>
    <property type="match status" value="1"/>
</dbReference>
<dbReference type="PANTHER" id="PTHR11895">
    <property type="entry name" value="TRANSAMIDASE"/>
    <property type="match status" value="1"/>
</dbReference>
<dbReference type="EMBL" id="AP014800">
    <property type="protein sequence ID" value="BAQ68121.1"/>
    <property type="molecule type" value="Genomic_DNA"/>
</dbReference>
<dbReference type="InterPro" id="IPR000120">
    <property type="entry name" value="Amidase"/>
</dbReference>
<evidence type="ECO:0000313" key="4">
    <source>
        <dbReference type="Proteomes" id="UP000064912"/>
    </source>
</evidence>
<dbReference type="Gene3D" id="3.90.1300.10">
    <property type="entry name" value="Amidase signature (AS) domain"/>
    <property type="match status" value="1"/>
</dbReference>
<dbReference type="Pfam" id="PF01425">
    <property type="entry name" value="Amidase"/>
    <property type="match status" value="1"/>
</dbReference>
<dbReference type="GO" id="GO:0032440">
    <property type="term" value="F:2-alkenal reductase [NAD(P)H] activity"/>
    <property type="evidence" value="ECO:0007669"/>
    <property type="project" value="UniProtKB-EC"/>
</dbReference>
<reference evidence="3 4" key="1">
    <citation type="submission" date="2015-02" db="EMBL/GenBank/DDBJ databases">
        <title>Genome sequene of Rhodovulum sulfidophilum DSM 2351.</title>
        <authorList>
            <person name="Nagao N."/>
        </authorList>
    </citation>
    <scope>NUCLEOTIDE SEQUENCE [LARGE SCALE GENOMIC DNA]</scope>
    <source>
        <strain evidence="3 4">DSM 2351</strain>
    </source>
</reference>
<feature type="region of interest" description="Disordered" evidence="1">
    <location>
        <begin position="135"/>
        <end position="157"/>
    </location>
</feature>
<dbReference type="PATRIC" id="fig|35806.4.peg.976"/>
<feature type="domain" description="Amidase" evidence="2">
    <location>
        <begin position="28"/>
        <end position="433"/>
    </location>
</feature>
<dbReference type="InterPro" id="IPR036928">
    <property type="entry name" value="AS_sf"/>
</dbReference>
<accession>A0A0D6AZC2</accession>
<dbReference type="KEGG" id="rsu:NHU_00956"/>
<dbReference type="eggNOG" id="COG0154">
    <property type="taxonomic scope" value="Bacteria"/>
</dbReference>
<sequence>MKDLETALDLGAVELRDRLARGALSALDLVEACLARIAAREPEIGAWAWLDPDYAREQARRLDAHRASGRTLGPLHGLPVGLKDMIDTARIPTGNGCALDAGRVPARDAFVVERLRAAGALILGKTVTTELAFLHPGKTRNPHNPAHTPGGSSSGSAAAVADAMVPLALGTQTGGSVIRPAAFCGVTGFKPSFGAIPRRGVLMQSHSLDTVGVFAADPLGAALVAETLFGFDETDPASSLAPPPRLLDTARGAPPLPPVFAFVRPPGWDRADPDTHAAFAELTAALGDQVFALDLPPAFEEAAPQRAKINMAEMARHYYRYDRDGRDLLGAETRDAIDEGANMPARDYLAALDWPKVLNAALDEIFIRCDAILCPATPGPAPEGLGTTGDPIFNGLWTLCGTPAVTVPILTAGNGLPMGVQLVGPRGGDARLLRSAQWLYDWAAGA</sequence>
<proteinExistence type="predicted"/>
<name>A0A0D6AZC2_RHOSU</name>
<dbReference type="AlphaFoldDB" id="A0A0D6AZC2"/>
<gene>
    <name evidence="3" type="ORF">NHU_00956</name>
</gene>
<evidence type="ECO:0000313" key="3">
    <source>
        <dbReference type="EMBL" id="BAQ68121.1"/>
    </source>
</evidence>
<organism evidence="3 4">
    <name type="scientific">Rhodovulum sulfidophilum</name>
    <name type="common">Rhodobacter sulfidophilus</name>
    <dbReference type="NCBI Taxonomy" id="35806"/>
    <lineage>
        <taxon>Bacteria</taxon>
        <taxon>Pseudomonadati</taxon>
        <taxon>Pseudomonadota</taxon>
        <taxon>Alphaproteobacteria</taxon>
        <taxon>Rhodobacterales</taxon>
        <taxon>Paracoccaceae</taxon>
        <taxon>Rhodovulum</taxon>
    </lineage>
</organism>
<evidence type="ECO:0000256" key="1">
    <source>
        <dbReference type="SAM" id="MobiDB-lite"/>
    </source>
</evidence>
<dbReference type="InterPro" id="IPR023631">
    <property type="entry name" value="Amidase_dom"/>
</dbReference>
<keyword evidence="3" id="KW-0560">Oxidoreductase</keyword>
<dbReference type="EC" id="1.3.1.74" evidence="3"/>
<evidence type="ECO:0000259" key="2">
    <source>
        <dbReference type="Pfam" id="PF01425"/>
    </source>
</evidence>
<dbReference type="PANTHER" id="PTHR11895:SF151">
    <property type="entry name" value="GLUTAMYL-TRNA(GLN) AMIDOTRANSFERASE SUBUNIT A"/>
    <property type="match status" value="1"/>
</dbReference>
<protein>
    <submittedName>
        <fullName evidence="3">2-alkenal reductase</fullName>
        <ecNumber evidence="3">1.3.1.74</ecNumber>
    </submittedName>
</protein>